<feature type="transmembrane region" description="Helical" evidence="7">
    <location>
        <begin position="190"/>
        <end position="208"/>
    </location>
</feature>
<dbReference type="RefSeq" id="WP_306743968.1">
    <property type="nucleotide sequence ID" value="NZ_NSDM01000001.1"/>
</dbReference>
<accession>A0ABU0WSR9</accession>
<keyword evidence="10" id="KW-1185">Reference proteome</keyword>
<feature type="transmembrane region" description="Helical" evidence="7">
    <location>
        <begin position="20"/>
        <end position="38"/>
    </location>
</feature>
<sequence length="253" mass="28316">MGRVTVTPLALGPDWLDPQVLLAGLGPYMLVGLCFIVFAECGLLVGFFLPGDSLLFTAGMFVATGLLDYPLWLVCVLLTACAMLGNVVGYYIGYRAGPALFSKPESKIFKKEYVDKTEEFFDKYGARAIVMARFVPIVRTFITAMAGVGRMDRRKYFTYSFIGGIAWAAGITVLGYFLGQIPFVRDNIEMMLILIVLISVVPIVIEVIKARREKKSLLAQEVEDVTQVIERVDDFAEEHRFADDRTQQIRRID</sequence>
<keyword evidence="3 7" id="KW-1003">Cell membrane</keyword>
<evidence type="ECO:0000256" key="4">
    <source>
        <dbReference type="ARBA" id="ARBA00022692"/>
    </source>
</evidence>
<feature type="transmembrane region" description="Helical" evidence="7">
    <location>
        <begin position="156"/>
        <end position="178"/>
    </location>
</feature>
<evidence type="ECO:0000256" key="7">
    <source>
        <dbReference type="RuleBase" id="RU367016"/>
    </source>
</evidence>
<dbReference type="InterPro" id="IPR032816">
    <property type="entry name" value="VTT_dom"/>
</dbReference>
<keyword evidence="4 7" id="KW-0812">Transmembrane</keyword>
<comment type="caution">
    <text evidence="9">The sequence shown here is derived from an EMBL/GenBank/DDBJ whole genome shotgun (WGS) entry which is preliminary data.</text>
</comment>
<keyword evidence="5 7" id="KW-1133">Transmembrane helix</keyword>
<evidence type="ECO:0000313" key="10">
    <source>
        <dbReference type="Proteomes" id="UP001225605"/>
    </source>
</evidence>
<organism evidence="9 10">
    <name type="scientific">Saccharothrix yanglingensis</name>
    <dbReference type="NCBI Taxonomy" id="659496"/>
    <lineage>
        <taxon>Bacteria</taxon>
        <taxon>Bacillati</taxon>
        <taxon>Actinomycetota</taxon>
        <taxon>Actinomycetes</taxon>
        <taxon>Pseudonocardiales</taxon>
        <taxon>Pseudonocardiaceae</taxon>
        <taxon>Saccharothrix</taxon>
    </lineage>
</organism>
<evidence type="ECO:0000256" key="2">
    <source>
        <dbReference type="ARBA" id="ARBA00010792"/>
    </source>
</evidence>
<reference evidence="9 10" key="1">
    <citation type="submission" date="2017-06" db="EMBL/GenBank/DDBJ databases">
        <title>Cultured bacterium strain Saccharothrix yanglingensis Hhs.015.</title>
        <authorList>
            <person name="Xia Y."/>
        </authorList>
    </citation>
    <scope>NUCLEOTIDE SEQUENCE [LARGE SCALE GENOMIC DNA]</scope>
    <source>
        <strain evidence="9 10">Hhs.015</strain>
    </source>
</reference>
<comment type="subcellular location">
    <subcellularLocation>
        <location evidence="1 7">Cell membrane</location>
        <topology evidence="1 7">Multi-pass membrane protein</topology>
    </subcellularLocation>
</comment>
<dbReference type="PANTHER" id="PTHR30353">
    <property type="entry name" value="INNER MEMBRANE PROTEIN DEDA-RELATED"/>
    <property type="match status" value="1"/>
</dbReference>
<dbReference type="EMBL" id="NSDM01000001">
    <property type="protein sequence ID" value="MDQ2582892.1"/>
    <property type="molecule type" value="Genomic_DNA"/>
</dbReference>
<feature type="transmembrane region" description="Helical" evidence="7">
    <location>
        <begin position="69"/>
        <end position="93"/>
    </location>
</feature>
<evidence type="ECO:0000313" key="9">
    <source>
        <dbReference type="EMBL" id="MDQ2582892.1"/>
    </source>
</evidence>
<feature type="transmembrane region" description="Helical" evidence="7">
    <location>
        <begin position="43"/>
        <end position="63"/>
    </location>
</feature>
<dbReference type="InterPro" id="IPR032818">
    <property type="entry name" value="DedA-like"/>
</dbReference>
<evidence type="ECO:0000256" key="5">
    <source>
        <dbReference type="ARBA" id="ARBA00022989"/>
    </source>
</evidence>
<feature type="domain" description="VTT" evidence="8">
    <location>
        <begin position="49"/>
        <end position="176"/>
    </location>
</feature>
<evidence type="ECO:0000256" key="1">
    <source>
        <dbReference type="ARBA" id="ARBA00004651"/>
    </source>
</evidence>
<protein>
    <recommendedName>
        <fullName evidence="8">VTT domain-containing protein</fullName>
    </recommendedName>
</protein>
<dbReference type="PANTHER" id="PTHR30353:SF0">
    <property type="entry name" value="TRANSMEMBRANE PROTEIN"/>
    <property type="match status" value="1"/>
</dbReference>
<proteinExistence type="inferred from homology"/>
<gene>
    <name evidence="9" type="ORF">CKY47_02595</name>
</gene>
<evidence type="ECO:0000256" key="3">
    <source>
        <dbReference type="ARBA" id="ARBA00022475"/>
    </source>
</evidence>
<dbReference type="Proteomes" id="UP001225605">
    <property type="component" value="Unassembled WGS sequence"/>
</dbReference>
<name>A0ABU0WSR9_9PSEU</name>
<dbReference type="Pfam" id="PF09335">
    <property type="entry name" value="VTT_dom"/>
    <property type="match status" value="1"/>
</dbReference>
<comment type="similarity">
    <text evidence="2 7">Belongs to the DedA family.</text>
</comment>
<evidence type="ECO:0000256" key="6">
    <source>
        <dbReference type="ARBA" id="ARBA00023136"/>
    </source>
</evidence>
<keyword evidence="6 7" id="KW-0472">Membrane</keyword>
<evidence type="ECO:0000259" key="8">
    <source>
        <dbReference type="Pfam" id="PF09335"/>
    </source>
</evidence>